<evidence type="ECO:0000313" key="1">
    <source>
        <dbReference type="EMBL" id="GGR20706.1"/>
    </source>
</evidence>
<dbReference type="Proteomes" id="UP000603865">
    <property type="component" value="Unassembled WGS sequence"/>
</dbReference>
<name>A0A918CGR0_9DEIO</name>
<protein>
    <submittedName>
        <fullName evidence="1">Uncharacterized protein</fullName>
    </submittedName>
</protein>
<reference evidence="1" key="1">
    <citation type="journal article" date="2014" name="Int. J. Syst. Evol. Microbiol.">
        <title>Complete genome sequence of Corynebacterium casei LMG S-19264T (=DSM 44701T), isolated from a smear-ripened cheese.</title>
        <authorList>
            <consortium name="US DOE Joint Genome Institute (JGI-PGF)"/>
            <person name="Walter F."/>
            <person name="Albersmeier A."/>
            <person name="Kalinowski J."/>
            <person name="Ruckert C."/>
        </authorList>
    </citation>
    <scope>NUCLEOTIDE SEQUENCE</scope>
    <source>
        <strain evidence="1">JCM 31311</strain>
    </source>
</reference>
<accession>A0A918CGR0</accession>
<proteinExistence type="predicted"/>
<organism evidence="1 2">
    <name type="scientific">Deinococcus ruber</name>
    <dbReference type="NCBI Taxonomy" id="1848197"/>
    <lineage>
        <taxon>Bacteria</taxon>
        <taxon>Thermotogati</taxon>
        <taxon>Deinococcota</taxon>
        <taxon>Deinococci</taxon>
        <taxon>Deinococcales</taxon>
        <taxon>Deinococcaceae</taxon>
        <taxon>Deinococcus</taxon>
    </lineage>
</organism>
<sequence>MQTDTTAFGSVTAHVEPAALSGQISALEGGGGYMRVLLDGTDALNAGQEFELEMHDGARFRVVVIEVLPRSGAAAGNDAEPGQEYRLKLLGRGSRARSS</sequence>
<dbReference type="RefSeq" id="WP_189091927.1">
    <property type="nucleotide sequence ID" value="NZ_BMQL01000025.1"/>
</dbReference>
<evidence type="ECO:0000313" key="2">
    <source>
        <dbReference type="Proteomes" id="UP000603865"/>
    </source>
</evidence>
<gene>
    <name evidence="1" type="ORF">GCM10008957_36350</name>
</gene>
<keyword evidence="2" id="KW-1185">Reference proteome</keyword>
<reference evidence="1" key="2">
    <citation type="submission" date="2020-09" db="EMBL/GenBank/DDBJ databases">
        <authorList>
            <person name="Sun Q."/>
            <person name="Ohkuma M."/>
        </authorList>
    </citation>
    <scope>NUCLEOTIDE SEQUENCE</scope>
    <source>
        <strain evidence="1">JCM 31311</strain>
    </source>
</reference>
<comment type="caution">
    <text evidence="1">The sequence shown here is derived from an EMBL/GenBank/DDBJ whole genome shotgun (WGS) entry which is preliminary data.</text>
</comment>
<dbReference type="EMBL" id="BMQL01000025">
    <property type="protein sequence ID" value="GGR20706.1"/>
    <property type="molecule type" value="Genomic_DNA"/>
</dbReference>
<dbReference type="AlphaFoldDB" id="A0A918CGR0"/>